<dbReference type="InterPro" id="IPR001667">
    <property type="entry name" value="DDH_dom"/>
</dbReference>
<evidence type="ECO:0000259" key="5">
    <source>
        <dbReference type="SMART" id="SM01131"/>
    </source>
</evidence>
<dbReference type="InterPro" id="IPR038763">
    <property type="entry name" value="DHH_sf"/>
</dbReference>
<comment type="caution">
    <text evidence="6">The sequence shown here is derived from an EMBL/GenBank/DDBJ whole genome shotgun (WGS) entry which is preliminary data.</text>
</comment>
<reference evidence="6 7" key="1">
    <citation type="submission" date="2020-12" db="EMBL/GenBank/DDBJ databases">
        <title>Effect of drift, selection, and recombination on the evolution of hybrid genomes in Candida yeast pathogens.</title>
        <authorList>
            <person name="Mixao V."/>
            <person name="Ksiezopolska E."/>
            <person name="Saus E."/>
            <person name="Boekhout T."/>
            <person name="Gacser A."/>
            <person name="Gabaldon T."/>
        </authorList>
    </citation>
    <scope>NUCLEOTIDE SEQUENCE [LARGE SCALE GENOMIC DNA]</scope>
    <source>
        <strain evidence="6 7">BP57</strain>
    </source>
</reference>
<dbReference type="PANTHER" id="PTHR12112:SF39">
    <property type="entry name" value="EG:152A3.5 PROTEIN (FBGN0003116_PN PROTEIN)"/>
    <property type="match status" value="1"/>
</dbReference>
<protein>
    <submittedName>
        <fullName evidence="6">PPX1</fullName>
    </submittedName>
</protein>
<dbReference type="RefSeq" id="XP_067550751.1">
    <property type="nucleotide sequence ID" value="XM_067695122.1"/>
</dbReference>
<dbReference type="Proteomes" id="UP000669133">
    <property type="component" value="Unassembled WGS sequence"/>
</dbReference>
<gene>
    <name evidence="6" type="ORF">I9W82_000727</name>
</gene>
<dbReference type="PANTHER" id="PTHR12112">
    <property type="entry name" value="BNIP - RELATED"/>
    <property type="match status" value="1"/>
</dbReference>
<organism evidence="6 7">
    <name type="scientific">Candida metapsilosis</name>
    <dbReference type="NCBI Taxonomy" id="273372"/>
    <lineage>
        <taxon>Eukaryota</taxon>
        <taxon>Fungi</taxon>
        <taxon>Dikarya</taxon>
        <taxon>Ascomycota</taxon>
        <taxon>Saccharomycotina</taxon>
        <taxon>Pichiomycetes</taxon>
        <taxon>Debaryomycetaceae</taxon>
        <taxon>Candida/Lodderomyces clade</taxon>
        <taxon>Candida</taxon>
    </lineage>
</organism>
<accession>A0A8H7ZKG9</accession>
<comment type="cofactor">
    <cofactor evidence="1">
        <name>Mn(2+)</name>
        <dbReference type="ChEBI" id="CHEBI:29035"/>
    </cofactor>
</comment>
<dbReference type="Pfam" id="PF01368">
    <property type="entry name" value="DHH"/>
    <property type="match status" value="1"/>
</dbReference>
<dbReference type="SUPFAM" id="SSF64182">
    <property type="entry name" value="DHH phosphoesterases"/>
    <property type="match status" value="1"/>
</dbReference>
<sequence length="395" mass="45226">MSVRSYLVNLKQALKQNALKSPYRIVTGNQSADMDSVVSAITFAYLTHTLKTPNQFIIPLIDIPKADFALRRDISKLLQLHDITEDLLYFVEDFDGFLKESTSVDLSLVDHNGLQGVEINRAFDAGFVNVDAIIDHHADEGMFEKADPRIIRTCGSNSTLVFHYFHELTSGDDKFWETNKDVVELLIAPLLIDTTNMTQKVEDPDVKALEFYKKILTTDTVNFTTQSSYDDFYKTLKKAKKDISGFSFADILRKDYKQFHFLHGDRVGFSSISKPLSWIASKFSADEIKEDLAKTLKANQIELLVMTASFTQKETGIYTREFSYYYEGENEKYANLFQSVWRDLELSTDMYKSEIISTLVNAVNDRESHLKIYNQKKVTATRKQVVPIVKEALEK</sequence>
<dbReference type="OrthoDB" id="374045at2759"/>
<dbReference type="AlphaFoldDB" id="A0A8H7ZKG9"/>
<evidence type="ECO:0000256" key="1">
    <source>
        <dbReference type="ARBA" id="ARBA00001936"/>
    </source>
</evidence>
<name>A0A8H7ZKG9_9ASCO</name>
<keyword evidence="7" id="KW-1185">Reference proteome</keyword>
<feature type="domain" description="DHHA2" evidence="5">
    <location>
        <begin position="233"/>
        <end position="393"/>
    </location>
</feature>
<evidence type="ECO:0000256" key="3">
    <source>
        <dbReference type="ARBA" id="ARBA00022801"/>
    </source>
</evidence>
<dbReference type="GeneID" id="93649356"/>
<keyword evidence="3" id="KW-0378">Hydrolase</keyword>
<dbReference type="Pfam" id="PF02833">
    <property type="entry name" value="DHHA2"/>
    <property type="match status" value="1"/>
</dbReference>
<dbReference type="EMBL" id="JAEOAQ010000001">
    <property type="protein sequence ID" value="KAG5421635.1"/>
    <property type="molecule type" value="Genomic_DNA"/>
</dbReference>
<evidence type="ECO:0000256" key="4">
    <source>
        <dbReference type="ARBA" id="ARBA00023211"/>
    </source>
</evidence>
<evidence type="ECO:0000313" key="7">
    <source>
        <dbReference type="Proteomes" id="UP000669133"/>
    </source>
</evidence>
<dbReference type="InterPro" id="IPR004097">
    <property type="entry name" value="DHHA2"/>
</dbReference>
<proteinExistence type="predicted"/>
<keyword evidence="2" id="KW-0479">Metal-binding</keyword>
<dbReference type="GO" id="GO:0046872">
    <property type="term" value="F:metal ion binding"/>
    <property type="evidence" value="ECO:0007669"/>
    <property type="project" value="UniProtKB-KW"/>
</dbReference>
<dbReference type="GO" id="GO:0005737">
    <property type="term" value="C:cytoplasm"/>
    <property type="evidence" value="ECO:0007669"/>
    <property type="project" value="InterPro"/>
</dbReference>
<dbReference type="GO" id="GO:0004309">
    <property type="term" value="F:exopolyphosphatase activity"/>
    <property type="evidence" value="ECO:0007669"/>
    <property type="project" value="TreeGrafter"/>
</dbReference>
<keyword evidence="4" id="KW-0464">Manganese</keyword>
<dbReference type="Gene3D" id="3.10.310.20">
    <property type="entry name" value="DHHA2 domain"/>
    <property type="match status" value="1"/>
</dbReference>
<dbReference type="Gene3D" id="3.90.1640.10">
    <property type="entry name" value="inorganic pyrophosphatase (n-terminal core)"/>
    <property type="match status" value="1"/>
</dbReference>
<dbReference type="SMART" id="SM01131">
    <property type="entry name" value="DHHA2"/>
    <property type="match status" value="1"/>
</dbReference>
<evidence type="ECO:0000256" key="2">
    <source>
        <dbReference type="ARBA" id="ARBA00022723"/>
    </source>
</evidence>
<evidence type="ECO:0000313" key="6">
    <source>
        <dbReference type="EMBL" id="KAG5421635.1"/>
    </source>
</evidence>
<dbReference type="InterPro" id="IPR038222">
    <property type="entry name" value="DHHA2_dom_sf"/>
</dbReference>